<reference evidence="1 2" key="1">
    <citation type="submission" date="2012-04" db="EMBL/GenBank/DDBJ databases">
        <title>Genome sequence of Helicobacter pylori NQ4044.</title>
        <authorList>
            <person name="Blanchard T.G."/>
            <person name="Czinn S.J."/>
            <person name="McCracken C."/>
            <person name="Abolude K."/>
            <person name="Maroo A."/>
            <person name="Santana-Cruz I."/>
            <person name="Tallon L.J."/>
            <person name="Ficke F.W.F."/>
        </authorList>
    </citation>
    <scope>NUCLEOTIDE SEQUENCE [LARGE SCALE GENOMIC DNA]</scope>
    <source>
        <strain evidence="1 2">NQ4044</strain>
    </source>
</reference>
<gene>
    <name evidence="1" type="ORF">HPNQ4044_0166</name>
</gene>
<sequence length="64" mass="7434">MIAKTLRNIFIYSKNDSFKVIGGTFCDEYPFNPQLTPLRTLLKIQPKLFIIKLVQKLRSLGCKM</sequence>
<proteinExistence type="predicted"/>
<accession>I9R0L0</accession>
<name>I9R0L0_HELPX</name>
<comment type="caution">
    <text evidence="1">The sequence shown here is derived from an EMBL/GenBank/DDBJ whole genome shotgun (WGS) entry which is preliminary data.</text>
</comment>
<dbReference type="EMBL" id="AKNW01000001">
    <property type="protein sequence ID" value="EJB38734.1"/>
    <property type="molecule type" value="Genomic_DNA"/>
</dbReference>
<evidence type="ECO:0000313" key="2">
    <source>
        <dbReference type="Proteomes" id="UP000003026"/>
    </source>
</evidence>
<dbReference type="PATRIC" id="fig|992028.3.peg.161"/>
<evidence type="ECO:0000313" key="1">
    <source>
        <dbReference type="EMBL" id="EJB38734.1"/>
    </source>
</evidence>
<protein>
    <submittedName>
        <fullName evidence="1">Uncharacterized protein</fullName>
    </submittedName>
</protein>
<dbReference type="Proteomes" id="UP000003026">
    <property type="component" value="Unassembled WGS sequence"/>
</dbReference>
<dbReference type="AlphaFoldDB" id="I9R0L0"/>
<organism evidence="1 2">
    <name type="scientific">Helicobacter pylori NQ4044</name>
    <dbReference type="NCBI Taxonomy" id="992028"/>
    <lineage>
        <taxon>Bacteria</taxon>
        <taxon>Pseudomonadati</taxon>
        <taxon>Campylobacterota</taxon>
        <taxon>Epsilonproteobacteria</taxon>
        <taxon>Campylobacterales</taxon>
        <taxon>Helicobacteraceae</taxon>
        <taxon>Helicobacter</taxon>
    </lineage>
</organism>